<dbReference type="EMBL" id="CAJOBA010039480">
    <property type="protein sequence ID" value="CAF4078078.1"/>
    <property type="molecule type" value="Genomic_DNA"/>
</dbReference>
<dbReference type="Proteomes" id="UP000677228">
    <property type="component" value="Unassembled WGS sequence"/>
</dbReference>
<evidence type="ECO:0000256" key="1">
    <source>
        <dbReference type="SAM" id="Phobius"/>
    </source>
</evidence>
<sequence>MCWGFYKTLPIYHGVLAVYELICGLIRLGMFLDSSNSINTTKSLRKNSQVVAAFILDWISSMVPTTMGLFILFLSLWCGCRILRSHSCQDSRRHTNLRLRDLISNKPIQRFLIFNCNCPCYIARPKWRFLSRMIFTLVTIGLRFLVIILYATAHHDGNEKNHDSSQSLAVACGITVPSAILILLLDYYHYRVWWHYVPSCDQEPVCGGRRYLKKHKRFIPYHLMGEHRNAMRLGNEPCPAQYCIDRNLEHIMIFHYNTFRPQARWSEVRQINDNHLGTYVGFHRTSPAAAVSIAYTDFQLSLKRPQMLGFGIYFARSIYHTMGKARREGAVICAEVLMGEVREIENAELPFVSNSDLWWMTYDTIYYRHPTDPNRDEFCIKSNTQILKWVIVIEQPYDTKVTQYGLNTEYDDTQCECI</sequence>
<protein>
    <recommendedName>
        <fullName evidence="7">PARP catalytic domain-containing protein</fullName>
    </recommendedName>
</protein>
<keyword evidence="1" id="KW-1133">Transmembrane helix</keyword>
<reference evidence="3" key="1">
    <citation type="submission" date="2021-02" db="EMBL/GenBank/DDBJ databases">
        <authorList>
            <person name="Nowell W R."/>
        </authorList>
    </citation>
    <scope>NUCLEOTIDE SEQUENCE</scope>
</reference>
<evidence type="ECO:0000313" key="2">
    <source>
        <dbReference type="EMBL" id="CAF1272756.1"/>
    </source>
</evidence>
<keyword evidence="1" id="KW-0812">Transmembrane</keyword>
<dbReference type="EMBL" id="CAJNOQ010023414">
    <property type="protein sequence ID" value="CAF1515045.1"/>
    <property type="molecule type" value="Genomic_DNA"/>
</dbReference>
<proteinExistence type="predicted"/>
<dbReference type="Gene3D" id="3.90.228.10">
    <property type="match status" value="1"/>
</dbReference>
<evidence type="ECO:0000313" key="5">
    <source>
        <dbReference type="EMBL" id="CAF4375128.1"/>
    </source>
</evidence>
<feature type="transmembrane region" description="Helical" evidence="1">
    <location>
        <begin position="134"/>
        <end position="153"/>
    </location>
</feature>
<dbReference type="Proteomes" id="UP000663829">
    <property type="component" value="Unassembled WGS sequence"/>
</dbReference>
<evidence type="ECO:0000313" key="6">
    <source>
        <dbReference type="Proteomes" id="UP000663829"/>
    </source>
</evidence>
<evidence type="ECO:0008006" key="7">
    <source>
        <dbReference type="Google" id="ProtNLM"/>
    </source>
</evidence>
<dbReference type="EMBL" id="CAJNOK010017920">
    <property type="protein sequence ID" value="CAF1272756.1"/>
    <property type="molecule type" value="Genomic_DNA"/>
</dbReference>
<feature type="transmembrane region" description="Helical" evidence="1">
    <location>
        <begin position="165"/>
        <end position="185"/>
    </location>
</feature>
<dbReference type="EMBL" id="CAJOBC010088958">
    <property type="protein sequence ID" value="CAF4375128.1"/>
    <property type="molecule type" value="Genomic_DNA"/>
</dbReference>
<name>A0A815UAK1_9BILA</name>
<feature type="transmembrane region" description="Helical" evidence="1">
    <location>
        <begin position="12"/>
        <end position="32"/>
    </location>
</feature>
<dbReference type="Proteomes" id="UP000681722">
    <property type="component" value="Unassembled WGS sequence"/>
</dbReference>
<evidence type="ECO:0000313" key="4">
    <source>
        <dbReference type="EMBL" id="CAF4078078.1"/>
    </source>
</evidence>
<comment type="caution">
    <text evidence="3">The sequence shown here is derived from an EMBL/GenBank/DDBJ whole genome shotgun (WGS) entry which is preliminary data.</text>
</comment>
<dbReference type="SUPFAM" id="SSF56399">
    <property type="entry name" value="ADP-ribosylation"/>
    <property type="match status" value="1"/>
</dbReference>
<gene>
    <name evidence="3" type="ORF">GPM918_LOCUS37287</name>
    <name evidence="2" type="ORF">OVA965_LOCUS27263</name>
    <name evidence="5" type="ORF">SRO942_LOCUS38049</name>
    <name evidence="4" type="ORF">TMI583_LOCUS28007</name>
</gene>
<keyword evidence="6" id="KW-1185">Reference proteome</keyword>
<dbReference type="OrthoDB" id="9985077at2759"/>
<keyword evidence="1" id="KW-0472">Membrane</keyword>
<feature type="transmembrane region" description="Helical" evidence="1">
    <location>
        <begin position="52"/>
        <end position="77"/>
    </location>
</feature>
<accession>A0A815UAK1</accession>
<evidence type="ECO:0000313" key="3">
    <source>
        <dbReference type="EMBL" id="CAF1515045.1"/>
    </source>
</evidence>
<dbReference type="AlphaFoldDB" id="A0A815UAK1"/>
<dbReference type="Proteomes" id="UP000682733">
    <property type="component" value="Unassembled WGS sequence"/>
</dbReference>
<organism evidence="3 6">
    <name type="scientific">Didymodactylos carnosus</name>
    <dbReference type="NCBI Taxonomy" id="1234261"/>
    <lineage>
        <taxon>Eukaryota</taxon>
        <taxon>Metazoa</taxon>
        <taxon>Spiralia</taxon>
        <taxon>Gnathifera</taxon>
        <taxon>Rotifera</taxon>
        <taxon>Eurotatoria</taxon>
        <taxon>Bdelloidea</taxon>
        <taxon>Philodinida</taxon>
        <taxon>Philodinidae</taxon>
        <taxon>Didymodactylos</taxon>
    </lineage>
</organism>